<feature type="disulfide bond" evidence="6">
    <location>
        <begin position="79"/>
        <end position="135"/>
    </location>
</feature>
<keyword evidence="5" id="KW-0479">Metal-binding</keyword>
<evidence type="ECO:0000256" key="5">
    <source>
        <dbReference type="PIRSR" id="PIRSR601211-2"/>
    </source>
</evidence>
<feature type="binding site" evidence="5">
    <location>
        <position position="65"/>
    </location>
    <ligand>
        <name>Ca(2+)</name>
        <dbReference type="ChEBI" id="CHEBI:29108"/>
    </ligand>
</feature>
<dbReference type="PRINTS" id="PR00389">
    <property type="entry name" value="PHPHLIPASEA2"/>
</dbReference>
<feature type="binding site" evidence="5">
    <location>
        <position position="84"/>
    </location>
    <ligand>
        <name>Ca(2+)</name>
        <dbReference type="ChEBI" id="CHEBI:29108"/>
    </ligand>
</feature>
<comment type="similarity">
    <text evidence="7">Belongs to the phospholipase A2 family.</text>
</comment>
<feature type="chain" id="PRO_5038170425" description="Phospholipase A2" evidence="8">
    <location>
        <begin position="23"/>
        <end position="154"/>
    </location>
</feature>
<dbReference type="OMA" id="IDECCAN"/>
<dbReference type="CDD" id="cd00125">
    <property type="entry name" value="PLA2c"/>
    <property type="match status" value="1"/>
</dbReference>
<feature type="active site" evidence="4">
    <location>
        <position position="129"/>
    </location>
</feature>
<dbReference type="PANTHER" id="PTHR11716:SF51">
    <property type="entry name" value="PHOSPHOLIPASE A2"/>
    <property type="match status" value="1"/>
</dbReference>
<feature type="domain" description="Phospholipase A2-like central" evidence="9">
    <location>
        <begin position="38"/>
        <end position="154"/>
    </location>
</feature>
<keyword evidence="2 8" id="KW-0964">Secreted</keyword>
<protein>
    <recommendedName>
        <fullName evidence="8">Phospholipase A2</fullName>
        <ecNumber evidence="8">3.1.1.4</ecNumber>
    </recommendedName>
</protein>
<keyword evidence="8" id="KW-0378">Hydrolase</keyword>
<dbReference type="InterPro" id="IPR033113">
    <property type="entry name" value="PLA2_histidine"/>
</dbReference>
<feature type="disulfide bond" evidence="6">
    <location>
        <begin position="64"/>
        <end position="80"/>
    </location>
</feature>
<keyword evidence="11" id="KW-1185">Reference proteome</keyword>
<dbReference type="InterPro" id="IPR001211">
    <property type="entry name" value="PLA2"/>
</dbReference>
<comment type="cofactor">
    <cofactor evidence="5">
        <name>Ca(2+)</name>
        <dbReference type="ChEBI" id="CHEBI:29108"/>
    </cofactor>
    <text evidence="5">Binds 1 Ca(2+) ion per subunit.</text>
</comment>
<evidence type="ECO:0000256" key="7">
    <source>
        <dbReference type="RuleBase" id="RU003654"/>
    </source>
</evidence>
<dbReference type="AlphaFoldDB" id="A0A913XDA9"/>
<keyword evidence="8" id="KW-0443">Lipid metabolism</keyword>
<evidence type="ECO:0000256" key="2">
    <source>
        <dbReference type="ARBA" id="ARBA00022525"/>
    </source>
</evidence>
<evidence type="ECO:0000256" key="4">
    <source>
        <dbReference type="PIRSR" id="PIRSR601211-1"/>
    </source>
</evidence>
<evidence type="ECO:0000256" key="3">
    <source>
        <dbReference type="ARBA" id="ARBA00023157"/>
    </source>
</evidence>
<feature type="active site" evidence="4">
    <location>
        <position position="83"/>
    </location>
</feature>
<dbReference type="PROSITE" id="PS00118">
    <property type="entry name" value="PA2_HIS"/>
    <property type="match status" value="1"/>
</dbReference>
<proteinExistence type="inferred from homology"/>
<keyword evidence="8" id="KW-0732">Signal</keyword>
<organism evidence="10 11">
    <name type="scientific">Exaiptasia diaphana</name>
    <name type="common">Tropical sea anemone</name>
    <name type="synonym">Aiptasia pulchella</name>
    <dbReference type="NCBI Taxonomy" id="2652724"/>
    <lineage>
        <taxon>Eukaryota</taxon>
        <taxon>Metazoa</taxon>
        <taxon>Cnidaria</taxon>
        <taxon>Anthozoa</taxon>
        <taxon>Hexacorallia</taxon>
        <taxon>Actiniaria</taxon>
        <taxon>Aiptasiidae</taxon>
        <taxon>Exaiptasia</taxon>
    </lineage>
</organism>
<dbReference type="Proteomes" id="UP000887567">
    <property type="component" value="Unplaced"/>
</dbReference>
<sequence>MAYKMYLVLLVMASILFNSCTGLGDNQVAKGQERMKRNIYQFGKMIQCETKRWPTDYLGYGCWCGLGGKGTPVDETDQCCKEHDLCYKKAHRTDCFIGQAYTVVYNRKGCSGCDEKKNKKYEQTVCECDSVAVKCFKKAKFNDKYKRYSQTKCH</sequence>
<dbReference type="RefSeq" id="XP_020902715.1">
    <property type="nucleotide sequence ID" value="XM_021047056.2"/>
</dbReference>
<evidence type="ECO:0000256" key="1">
    <source>
        <dbReference type="ARBA" id="ARBA00004613"/>
    </source>
</evidence>
<dbReference type="GO" id="GO:0006644">
    <property type="term" value="P:phospholipid metabolic process"/>
    <property type="evidence" value="ECO:0007669"/>
    <property type="project" value="InterPro"/>
</dbReference>
<feature type="signal peptide" evidence="8">
    <location>
        <begin position="1"/>
        <end position="22"/>
    </location>
</feature>
<evidence type="ECO:0000256" key="8">
    <source>
        <dbReference type="RuleBase" id="RU361236"/>
    </source>
</evidence>
<reference evidence="10" key="1">
    <citation type="submission" date="2022-11" db="UniProtKB">
        <authorList>
            <consortium name="EnsemblMetazoa"/>
        </authorList>
    </citation>
    <scope>IDENTIFICATION</scope>
</reference>
<name>A0A913XDA9_EXADI</name>
<dbReference type="GeneID" id="110241205"/>
<keyword evidence="3 6" id="KW-1015">Disulfide bond</keyword>
<dbReference type="GO" id="GO:0016042">
    <property type="term" value="P:lipid catabolic process"/>
    <property type="evidence" value="ECO:0007669"/>
    <property type="project" value="InterPro"/>
</dbReference>
<comment type="subcellular location">
    <subcellularLocation>
        <location evidence="1 8">Secreted</location>
    </subcellularLocation>
</comment>
<feature type="binding site" evidence="5">
    <location>
        <position position="67"/>
    </location>
    <ligand>
        <name>Ca(2+)</name>
        <dbReference type="ChEBI" id="CHEBI:29108"/>
    </ligand>
</feature>
<dbReference type="Pfam" id="PF00068">
    <property type="entry name" value="Phospholip_A2_1"/>
    <property type="match status" value="1"/>
</dbReference>
<evidence type="ECO:0000256" key="6">
    <source>
        <dbReference type="PIRSR" id="PIRSR601211-3"/>
    </source>
</evidence>
<feature type="disulfide bond" evidence="6">
    <location>
        <begin position="86"/>
        <end position="128"/>
    </location>
</feature>
<dbReference type="GO" id="GO:0050482">
    <property type="term" value="P:arachidonate secretion"/>
    <property type="evidence" value="ECO:0007669"/>
    <property type="project" value="InterPro"/>
</dbReference>
<evidence type="ECO:0000313" key="11">
    <source>
        <dbReference type="Proteomes" id="UP000887567"/>
    </source>
</evidence>
<dbReference type="OrthoDB" id="5841574at2759"/>
<dbReference type="InterPro" id="IPR036444">
    <property type="entry name" value="PLipase_A2_dom_sf"/>
</dbReference>
<dbReference type="KEGG" id="epa:110241205"/>
<feature type="disulfide bond" evidence="6">
    <location>
        <begin position="113"/>
        <end position="126"/>
    </location>
</feature>
<dbReference type="EC" id="3.1.1.4" evidence="8"/>
<keyword evidence="5 8" id="KW-0106">Calcium</keyword>
<dbReference type="SUPFAM" id="SSF48619">
    <property type="entry name" value="Phospholipase A2, PLA2"/>
    <property type="match status" value="1"/>
</dbReference>
<comment type="catalytic activity">
    <reaction evidence="8">
        <text>a 1,2-diacyl-sn-glycero-3-phosphocholine + H2O = a 1-acyl-sn-glycero-3-phosphocholine + a fatty acid + H(+)</text>
        <dbReference type="Rhea" id="RHEA:15801"/>
        <dbReference type="ChEBI" id="CHEBI:15377"/>
        <dbReference type="ChEBI" id="CHEBI:15378"/>
        <dbReference type="ChEBI" id="CHEBI:28868"/>
        <dbReference type="ChEBI" id="CHEBI:57643"/>
        <dbReference type="ChEBI" id="CHEBI:58168"/>
        <dbReference type="EC" id="3.1.1.4"/>
    </reaction>
</comment>
<dbReference type="GO" id="GO:0047498">
    <property type="term" value="F:calcium-dependent phospholipase A2 activity"/>
    <property type="evidence" value="ECO:0007669"/>
    <property type="project" value="TreeGrafter"/>
</dbReference>
<accession>A0A913XDA9</accession>
<dbReference type="InterPro" id="IPR016090">
    <property type="entry name" value="PLA2-like_dom"/>
</dbReference>
<dbReference type="GO" id="GO:0005576">
    <property type="term" value="C:extracellular region"/>
    <property type="evidence" value="ECO:0007669"/>
    <property type="project" value="UniProtKB-SubCell"/>
</dbReference>
<dbReference type="SMART" id="SM00085">
    <property type="entry name" value="PA2c"/>
    <property type="match status" value="1"/>
</dbReference>
<evidence type="ECO:0000313" key="10">
    <source>
        <dbReference type="EnsemblMetazoa" id="XP_020902715.1"/>
    </source>
</evidence>
<dbReference type="EnsemblMetazoa" id="XM_021047056.2">
    <property type="protein sequence ID" value="XP_020902715.1"/>
    <property type="gene ID" value="LOC110241205"/>
</dbReference>
<evidence type="ECO:0000259" key="9">
    <source>
        <dbReference type="SMART" id="SM00085"/>
    </source>
</evidence>
<dbReference type="GO" id="GO:0005509">
    <property type="term" value="F:calcium ion binding"/>
    <property type="evidence" value="ECO:0007669"/>
    <property type="project" value="InterPro"/>
</dbReference>
<dbReference type="Gene3D" id="1.20.90.10">
    <property type="entry name" value="Phospholipase A2 domain"/>
    <property type="match status" value="1"/>
</dbReference>
<dbReference type="PANTHER" id="PTHR11716">
    <property type="entry name" value="PHOSPHOLIPASE A2 FAMILY MEMBER"/>
    <property type="match status" value="1"/>
</dbReference>
<dbReference type="GO" id="GO:0005543">
    <property type="term" value="F:phospholipid binding"/>
    <property type="evidence" value="ECO:0007669"/>
    <property type="project" value="TreeGrafter"/>
</dbReference>